<proteinExistence type="predicted"/>
<name>A0A7V3YET4_9BACT</name>
<dbReference type="InterPro" id="IPR021321">
    <property type="entry name" value="DUF2922"/>
</dbReference>
<dbReference type="EMBL" id="DTFV01000006">
    <property type="protein sequence ID" value="HGI29778.1"/>
    <property type="molecule type" value="Genomic_DNA"/>
</dbReference>
<comment type="caution">
    <text evidence="1">The sequence shown here is derived from an EMBL/GenBank/DDBJ whole genome shotgun (WGS) entry which is preliminary data.</text>
</comment>
<evidence type="ECO:0000313" key="1">
    <source>
        <dbReference type="EMBL" id="HGI29778.1"/>
    </source>
</evidence>
<accession>A0A7V3YET4</accession>
<gene>
    <name evidence="1" type="ORF">ENV30_00420</name>
</gene>
<protein>
    <submittedName>
        <fullName evidence="1">DUF2922 domain-containing protein</fullName>
    </submittedName>
</protein>
<sequence length="69" mass="7741">MSKILVMTFRNEEGRAFRIRLRYPREDLSPQDVNAVMDLILARNVFATSGGDLVEKVGAQVVETNTTSL</sequence>
<dbReference type="AlphaFoldDB" id="A0A7V3YET4"/>
<dbReference type="Pfam" id="PF11148">
    <property type="entry name" value="DUF2922"/>
    <property type="match status" value="1"/>
</dbReference>
<reference evidence="1" key="1">
    <citation type="journal article" date="2020" name="mSystems">
        <title>Genome- and Community-Level Interaction Insights into Carbon Utilization and Element Cycling Functions of Hydrothermarchaeota in Hydrothermal Sediment.</title>
        <authorList>
            <person name="Zhou Z."/>
            <person name="Liu Y."/>
            <person name="Xu W."/>
            <person name="Pan J."/>
            <person name="Luo Z.H."/>
            <person name="Li M."/>
        </authorList>
    </citation>
    <scope>NUCLEOTIDE SEQUENCE [LARGE SCALE GENOMIC DNA]</scope>
    <source>
        <strain evidence="1">SpSt-747</strain>
    </source>
</reference>
<organism evidence="1">
    <name type="scientific">Candidatus Caldatribacterium californiense</name>
    <dbReference type="NCBI Taxonomy" id="1454726"/>
    <lineage>
        <taxon>Bacteria</taxon>
        <taxon>Pseudomonadati</taxon>
        <taxon>Atribacterota</taxon>
        <taxon>Atribacteria</taxon>
        <taxon>Atribacterales</taxon>
        <taxon>Candidatus Caldatribacteriaceae</taxon>
        <taxon>Candidatus Caldatribacterium</taxon>
    </lineage>
</organism>